<evidence type="ECO:0000313" key="2">
    <source>
        <dbReference type="Proteomes" id="UP000790709"/>
    </source>
</evidence>
<gene>
    <name evidence="1" type="ORF">BV22DRAFT_1037690</name>
</gene>
<comment type="caution">
    <text evidence="1">The sequence shown here is derived from an EMBL/GenBank/DDBJ whole genome shotgun (WGS) entry which is preliminary data.</text>
</comment>
<name>A0ACB8B981_9AGAM</name>
<sequence length="153" mass="17425">MLLKLSAVVLATATISAAVAVERDDPFPPTPPPDLYYKIQLYPGYNLSGEPENHHYYFQAPSDFEPGHECSTCMAHKYMTEKNAKHTGLYSFKYTTQDYHKGKANPMNLRLYASADCKHELHNWTNSWTERWMPPNLVGAKSHKVCAKYPGGW</sequence>
<protein>
    <submittedName>
        <fullName evidence="1">Uncharacterized protein</fullName>
    </submittedName>
</protein>
<accession>A0ACB8B981</accession>
<organism evidence="1 2">
    <name type="scientific">Leucogyrophana mollusca</name>
    <dbReference type="NCBI Taxonomy" id="85980"/>
    <lineage>
        <taxon>Eukaryota</taxon>
        <taxon>Fungi</taxon>
        <taxon>Dikarya</taxon>
        <taxon>Basidiomycota</taxon>
        <taxon>Agaricomycotina</taxon>
        <taxon>Agaricomycetes</taxon>
        <taxon>Agaricomycetidae</taxon>
        <taxon>Boletales</taxon>
        <taxon>Boletales incertae sedis</taxon>
        <taxon>Leucogyrophana</taxon>
    </lineage>
</organism>
<keyword evidence="2" id="KW-1185">Reference proteome</keyword>
<dbReference type="Proteomes" id="UP000790709">
    <property type="component" value="Unassembled WGS sequence"/>
</dbReference>
<reference evidence="1" key="1">
    <citation type="journal article" date="2021" name="New Phytol.">
        <title>Evolutionary innovations through gain and loss of genes in the ectomycorrhizal Boletales.</title>
        <authorList>
            <person name="Wu G."/>
            <person name="Miyauchi S."/>
            <person name="Morin E."/>
            <person name="Kuo A."/>
            <person name="Drula E."/>
            <person name="Varga T."/>
            <person name="Kohler A."/>
            <person name="Feng B."/>
            <person name="Cao Y."/>
            <person name="Lipzen A."/>
            <person name="Daum C."/>
            <person name="Hundley H."/>
            <person name="Pangilinan J."/>
            <person name="Johnson J."/>
            <person name="Barry K."/>
            <person name="LaButti K."/>
            <person name="Ng V."/>
            <person name="Ahrendt S."/>
            <person name="Min B."/>
            <person name="Choi I.G."/>
            <person name="Park H."/>
            <person name="Plett J.M."/>
            <person name="Magnuson J."/>
            <person name="Spatafora J.W."/>
            <person name="Nagy L.G."/>
            <person name="Henrissat B."/>
            <person name="Grigoriev I.V."/>
            <person name="Yang Z.L."/>
            <person name="Xu J."/>
            <person name="Martin F.M."/>
        </authorList>
    </citation>
    <scope>NUCLEOTIDE SEQUENCE</scope>
    <source>
        <strain evidence="1">KUC20120723A-06</strain>
    </source>
</reference>
<proteinExistence type="predicted"/>
<evidence type="ECO:0000313" key="1">
    <source>
        <dbReference type="EMBL" id="KAH7922286.1"/>
    </source>
</evidence>
<dbReference type="EMBL" id="MU266491">
    <property type="protein sequence ID" value="KAH7922286.1"/>
    <property type="molecule type" value="Genomic_DNA"/>
</dbReference>